<accession>A0A0K0G3F9</accession>
<protein>
    <submittedName>
        <fullName evidence="2">Type II toxin-antitoxin system ParD family antitoxin</fullName>
    </submittedName>
</protein>
<proteinExistence type="predicted"/>
<dbReference type="AlphaFoldDB" id="A0A0K0G3F9"/>
<dbReference type="Proteomes" id="UP000035680">
    <property type="component" value="Unassembled WGS sequence"/>
</dbReference>
<name>A0A0K0G3F9_STRVS</name>
<organism evidence="1 2">
    <name type="scientific">Strongyloides venezuelensis</name>
    <name type="common">Threadworm</name>
    <dbReference type="NCBI Taxonomy" id="75913"/>
    <lineage>
        <taxon>Eukaryota</taxon>
        <taxon>Metazoa</taxon>
        <taxon>Ecdysozoa</taxon>
        <taxon>Nematoda</taxon>
        <taxon>Chromadorea</taxon>
        <taxon>Rhabditida</taxon>
        <taxon>Tylenchina</taxon>
        <taxon>Panagrolaimomorpha</taxon>
        <taxon>Strongyloidoidea</taxon>
        <taxon>Strongyloididae</taxon>
        <taxon>Strongyloides</taxon>
    </lineage>
</organism>
<evidence type="ECO:0000313" key="1">
    <source>
        <dbReference type="Proteomes" id="UP000035680"/>
    </source>
</evidence>
<reference evidence="1" key="1">
    <citation type="submission" date="2014-07" db="EMBL/GenBank/DDBJ databases">
        <authorList>
            <person name="Martin A.A"/>
            <person name="De Silva N."/>
        </authorList>
    </citation>
    <scope>NUCLEOTIDE SEQUENCE</scope>
</reference>
<keyword evidence="1" id="KW-1185">Reference proteome</keyword>
<reference evidence="2" key="2">
    <citation type="submission" date="2015-08" db="UniProtKB">
        <authorList>
            <consortium name="WormBaseParasite"/>
        </authorList>
    </citation>
    <scope>IDENTIFICATION</scope>
</reference>
<evidence type="ECO:0000313" key="2">
    <source>
        <dbReference type="WBParaSite" id="SVE_1926100.1"/>
    </source>
</evidence>
<dbReference type="WBParaSite" id="SVE_1926100.1">
    <property type="protein sequence ID" value="SVE_1926100.1"/>
    <property type="gene ID" value="SVE_1926100"/>
</dbReference>
<sequence>MLERYLLIKASKPKPTTTTIKYLAACRKTVNTIKYKGEKVLTAIETGIMAFEAGEELKRLELLQLLKSVKNGISQIISPLESEAIGAKYKQMEDEI</sequence>